<feature type="transmembrane region" description="Helical" evidence="1">
    <location>
        <begin position="39"/>
        <end position="56"/>
    </location>
</feature>
<feature type="non-terminal residue" evidence="2">
    <location>
        <position position="1"/>
    </location>
</feature>
<feature type="transmembrane region" description="Helical" evidence="1">
    <location>
        <begin position="14"/>
        <end position="32"/>
    </location>
</feature>
<keyword evidence="1" id="KW-0472">Membrane</keyword>
<dbReference type="EMBL" id="BARV01039329">
    <property type="protein sequence ID" value="GAI56218.1"/>
    <property type="molecule type" value="Genomic_DNA"/>
</dbReference>
<protein>
    <submittedName>
        <fullName evidence="2">Uncharacterized protein</fullName>
    </submittedName>
</protein>
<organism evidence="2">
    <name type="scientific">marine sediment metagenome</name>
    <dbReference type="NCBI Taxonomy" id="412755"/>
    <lineage>
        <taxon>unclassified sequences</taxon>
        <taxon>metagenomes</taxon>
        <taxon>ecological metagenomes</taxon>
    </lineage>
</organism>
<comment type="caution">
    <text evidence="2">The sequence shown here is derived from an EMBL/GenBank/DDBJ whole genome shotgun (WGS) entry which is preliminary data.</text>
</comment>
<proteinExistence type="predicted"/>
<evidence type="ECO:0000313" key="2">
    <source>
        <dbReference type="EMBL" id="GAI56218.1"/>
    </source>
</evidence>
<name>X1PK49_9ZZZZ</name>
<keyword evidence="1" id="KW-0812">Transmembrane</keyword>
<evidence type="ECO:0000256" key="1">
    <source>
        <dbReference type="SAM" id="Phobius"/>
    </source>
</evidence>
<keyword evidence="1" id="KW-1133">Transmembrane helix</keyword>
<sequence length="96" mass="10895">LDFDALDLPGGHRLFYRILLPVASFAFVFGSVTKQMKSFFFSGLAGIAAAVHKLTVKHLDKFFAWPVSLIIAGIIWMFVSWLVPRWKARLALKQKE</sequence>
<feature type="transmembrane region" description="Helical" evidence="1">
    <location>
        <begin position="62"/>
        <end position="83"/>
    </location>
</feature>
<dbReference type="AlphaFoldDB" id="X1PK49"/>
<accession>X1PK49</accession>
<reference evidence="2" key="1">
    <citation type="journal article" date="2014" name="Front. Microbiol.">
        <title>High frequency of phylogenetically diverse reductive dehalogenase-homologous genes in deep subseafloor sedimentary metagenomes.</title>
        <authorList>
            <person name="Kawai M."/>
            <person name="Futagami T."/>
            <person name="Toyoda A."/>
            <person name="Takaki Y."/>
            <person name="Nishi S."/>
            <person name="Hori S."/>
            <person name="Arai W."/>
            <person name="Tsubouchi T."/>
            <person name="Morono Y."/>
            <person name="Uchiyama I."/>
            <person name="Ito T."/>
            <person name="Fujiyama A."/>
            <person name="Inagaki F."/>
            <person name="Takami H."/>
        </authorList>
    </citation>
    <scope>NUCLEOTIDE SEQUENCE</scope>
    <source>
        <strain evidence="2">Expedition CK06-06</strain>
    </source>
</reference>
<gene>
    <name evidence="2" type="ORF">S06H3_60310</name>
</gene>